<accession>A0ABV8IJK4</accession>
<reference evidence="3" key="1">
    <citation type="journal article" date="2019" name="Int. J. Syst. Evol. Microbiol.">
        <title>The Global Catalogue of Microorganisms (GCM) 10K type strain sequencing project: providing services to taxonomists for standard genome sequencing and annotation.</title>
        <authorList>
            <consortium name="The Broad Institute Genomics Platform"/>
            <consortium name="The Broad Institute Genome Sequencing Center for Infectious Disease"/>
            <person name="Wu L."/>
            <person name="Ma J."/>
        </authorList>
    </citation>
    <scope>NUCLEOTIDE SEQUENCE [LARGE SCALE GENOMIC DNA]</scope>
    <source>
        <strain evidence="3">TBRC 5832</strain>
    </source>
</reference>
<dbReference type="Pfam" id="PF09346">
    <property type="entry name" value="SMI1_KNR4"/>
    <property type="match status" value="1"/>
</dbReference>
<dbReference type="Gene3D" id="3.40.1580.10">
    <property type="entry name" value="SMI1/KNR4-like"/>
    <property type="match status" value="1"/>
</dbReference>
<feature type="domain" description="Knr4/Smi1-like" evidence="1">
    <location>
        <begin position="28"/>
        <end position="143"/>
    </location>
</feature>
<protein>
    <submittedName>
        <fullName evidence="2">SMI1/KNR4 family protein</fullName>
    </submittedName>
</protein>
<dbReference type="InterPro" id="IPR037883">
    <property type="entry name" value="Knr4/Smi1-like_sf"/>
</dbReference>
<dbReference type="SUPFAM" id="SSF160631">
    <property type="entry name" value="SMI1/KNR4-like"/>
    <property type="match status" value="1"/>
</dbReference>
<evidence type="ECO:0000259" key="1">
    <source>
        <dbReference type="SMART" id="SM00860"/>
    </source>
</evidence>
<sequence>MNDHEARRDVLRLLPEAERPPGEPFPGGAEDQEIVDLERRLGIPLPKALVDWLRVCKGEGICAGGVFGARTDHEFLDMATYLAMFPQWRQSGWLPVAGDGCGNYYVLVTSGEFADQVGFIDTISDPDNIEYVAGPSLWMFLRSLLLRDG</sequence>
<dbReference type="Proteomes" id="UP001595867">
    <property type="component" value="Unassembled WGS sequence"/>
</dbReference>
<dbReference type="EMBL" id="JBHSBL010000001">
    <property type="protein sequence ID" value="MFC4063341.1"/>
    <property type="molecule type" value="Genomic_DNA"/>
</dbReference>
<gene>
    <name evidence="2" type="ORF">ACFO0C_00235</name>
</gene>
<proteinExistence type="predicted"/>
<dbReference type="SMART" id="SM00860">
    <property type="entry name" value="SMI1_KNR4"/>
    <property type="match status" value="1"/>
</dbReference>
<organism evidence="2 3">
    <name type="scientific">Actinoplanes subglobosus</name>
    <dbReference type="NCBI Taxonomy" id="1547892"/>
    <lineage>
        <taxon>Bacteria</taxon>
        <taxon>Bacillati</taxon>
        <taxon>Actinomycetota</taxon>
        <taxon>Actinomycetes</taxon>
        <taxon>Micromonosporales</taxon>
        <taxon>Micromonosporaceae</taxon>
        <taxon>Actinoplanes</taxon>
    </lineage>
</organism>
<evidence type="ECO:0000313" key="2">
    <source>
        <dbReference type="EMBL" id="MFC4063341.1"/>
    </source>
</evidence>
<dbReference type="InterPro" id="IPR018958">
    <property type="entry name" value="Knr4/Smi1-like_dom"/>
</dbReference>
<keyword evidence="3" id="KW-1185">Reference proteome</keyword>
<name>A0ABV8IJK4_9ACTN</name>
<evidence type="ECO:0000313" key="3">
    <source>
        <dbReference type="Proteomes" id="UP001595867"/>
    </source>
</evidence>
<dbReference type="RefSeq" id="WP_378064338.1">
    <property type="nucleotide sequence ID" value="NZ_JBHSBL010000001.1"/>
</dbReference>
<comment type="caution">
    <text evidence="2">The sequence shown here is derived from an EMBL/GenBank/DDBJ whole genome shotgun (WGS) entry which is preliminary data.</text>
</comment>